<dbReference type="EMBL" id="LN835305">
    <property type="protein sequence ID" value="CRH00443.1"/>
    <property type="molecule type" value="Genomic_DNA"/>
</dbReference>
<evidence type="ECO:0000256" key="1">
    <source>
        <dbReference type="SAM" id="MobiDB-lite"/>
    </source>
</evidence>
<dbReference type="OrthoDB" id="371357at2759"/>
<organism evidence="2 3">
    <name type="scientific">Plasmodium relictum</name>
    <dbReference type="NCBI Taxonomy" id="85471"/>
    <lineage>
        <taxon>Eukaryota</taxon>
        <taxon>Sar</taxon>
        <taxon>Alveolata</taxon>
        <taxon>Apicomplexa</taxon>
        <taxon>Aconoidasida</taxon>
        <taxon>Haemosporida</taxon>
        <taxon>Plasmodiidae</taxon>
        <taxon>Plasmodium</taxon>
        <taxon>Plasmodium (Haemamoeba)</taxon>
    </lineage>
</organism>
<sequence length="695" mass="81673">MKVNDSIISPDLSCDCSHAKKHDATLNLHNYKSIHNSQIVNNEDKAECGSNIIGNNNAQLFHLKVSDNSKNIDPYYNDNNLIDYNSPTKVNQYKTNLYSHKNSSINQLKHEYPNHFTCNYNESSKENETSTKNNKLEEYQLPEKNAESNYEHGNDESYEEKTKYNKKKSSFNEINTKNNNYLNYQYGYNDNGNNKNIDNKNFDLFHNNSINNKHYNTNNYNINNNNINNYKNNNVNSNNNNEVFYENTNNIYQYSRDKQNNYEKNVSDLNNEKSLNSNMHKKILKENFPCEKSIDSGFQKSNVNYDEEIKSLSRFTIDELYGNATINRERNMNHTKIFDYVESDNDKKNKQKNMRNTFVPKYKNLSAKEVHYNSLSGNDNITVLAANKIKIDLNKLSEKNKDTLPNVYPFNLSKDFKNDKNKENKAHLEKLYPTNYNYINSYNNNSDISLEQRRYNMHSSHIFDCYYDTKEGNFEKFRNETNMPYKHKEDIEKVDIEKEEKRKLNPMYSDLFGRKTPDINQNANYEKIMPTTMKINWMHDTRDTKRYSELNCKSPDNLEYNGTEKFHRKSYFDKDGYDNKKRLQEAIQKGSKISLQAHLQSTLQSENNYNPSDYNNVEAFYLSLSNISDSISDEEIKKVVKNSNAHIVSYESEYDLLSNKRKNNAKLCIRHNKGKQGLTSLINLLSQLDIKVTVL</sequence>
<dbReference type="AlphaFoldDB" id="A0A1J1H708"/>
<reference evidence="2 3" key="1">
    <citation type="submission" date="2015-04" db="EMBL/GenBank/DDBJ databases">
        <authorList>
            <consortium name="Pathogen Informatics"/>
        </authorList>
    </citation>
    <scope>NUCLEOTIDE SEQUENCE [LARGE SCALE GENOMIC DNA]</scope>
    <source>
        <strain evidence="2 3">SGS1</strain>
    </source>
</reference>
<dbReference type="GeneID" id="39736563"/>
<keyword evidence="3" id="KW-1185">Reference proteome</keyword>
<evidence type="ECO:0000313" key="3">
    <source>
        <dbReference type="Proteomes" id="UP000220158"/>
    </source>
</evidence>
<evidence type="ECO:0000313" key="2">
    <source>
        <dbReference type="EMBL" id="CRH00443.1"/>
    </source>
</evidence>
<dbReference type="RefSeq" id="XP_028533446.1">
    <property type="nucleotide sequence ID" value="XM_028677015.1"/>
</dbReference>
<name>A0A1J1H708_PLARL</name>
<feature type="compositionally biased region" description="Basic and acidic residues" evidence="1">
    <location>
        <begin position="144"/>
        <end position="163"/>
    </location>
</feature>
<dbReference type="Proteomes" id="UP000220158">
    <property type="component" value="Chromosome 10"/>
</dbReference>
<proteinExistence type="predicted"/>
<feature type="region of interest" description="Disordered" evidence="1">
    <location>
        <begin position="142"/>
        <end position="164"/>
    </location>
</feature>
<accession>A0A1J1H708</accession>
<protein>
    <submittedName>
        <fullName evidence="2">Uncharacterized protein</fullName>
    </submittedName>
</protein>
<dbReference type="VEuPathDB" id="PlasmoDB:PRELSG_1009700"/>
<gene>
    <name evidence="2" type="ORF">PRELSG_1009700</name>
</gene>
<dbReference type="KEGG" id="prel:PRELSG_1009700"/>
<dbReference type="OMA" id="MHSSHIF"/>